<evidence type="ECO:0000256" key="14">
    <source>
        <dbReference type="SAM" id="Coils"/>
    </source>
</evidence>
<dbReference type="Gene3D" id="3.30.200.20">
    <property type="entry name" value="Phosphorylase Kinase, domain 1"/>
    <property type="match status" value="1"/>
</dbReference>
<dbReference type="Pfam" id="PF00069">
    <property type="entry name" value="Pkinase"/>
    <property type="match status" value="1"/>
</dbReference>
<proteinExistence type="inferred from homology"/>
<evidence type="ECO:0000256" key="9">
    <source>
        <dbReference type="ARBA" id="ARBA00022840"/>
    </source>
</evidence>
<dbReference type="InterPro" id="IPR018490">
    <property type="entry name" value="cNMP-bd_dom_sf"/>
</dbReference>
<feature type="coiled-coil region" evidence="14">
    <location>
        <begin position="829"/>
        <end position="863"/>
    </location>
</feature>
<dbReference type="eggNOG" id="KOG0616">
    <property type="taxonomic scope" value="Eukaryota"/>
</dbReference>
<evidence type="ECO:0000256" key="8">
    <source>
        <dbReference type="ARBA" id="ARBA00022777"/>
    </source>
</evidence>
<gene>
    <name evidence="19" type="ORF">THAOC_10351</name>
</gene>
<feature type="domain" description="AGC-kinase C-terminal" evidence="18">
    <location>
        <begin position="616"/>
        <end position="689"/>
    </location>
</feature>
<dbReference type="EC" id="2.7.11.12" evidence="2"/>
<keyword evidence="3" id="KW-0723">Serine/threonine-protein kinase</keyword>
<dbReference type="Gene3D" id="1.10.510.10">
    <property type="entry name" value="Transferase(Phosphotransferase) domain 1"/>
    <property type="match status" value="1"/>
</dbReference>
<dbReference type="Gene3D" id="2.60.120.10">
    <property type="entry name" value="Jelly Rolls"/>
    <property type="match status" value="3"/>
</dbReference>
<name>K0SU09_THAOC</name>
<evidence type="ECO:0000256" key="7">
    <source>
        <dbReference type="ARBA" id="ARBA00022741"/>
    </source>
</evidence>
<dbReference type="GO" id="GO:0005952">
    <property type="term" value="C:cAMP-dependent protein kinase complex"/>
    <property type="evidence" value="ECO:0007669"/>
    <property type="project" value="TreeGrafter"/>
</dbReference>
<feature type="region of interest" description="Disordered" evidence="15">
    <location>
        <begin position="684"/>
        <end position="748"/>
    </location>
</feature>
<feature type="compositionally biased region" description="Polar residues" evidence="15">
    <location>
        <begin position="688"/>
        <end position="700"/>
    </location>
</feature>
<dbReference type="PROSITE" id="PS50042">
    <property type="entry name" value="CNMP_BINDING_3"/>
    <property type="match status" value="2"/>
</dbReference>
<keyword evidence="20" id="KW-1185">Reference proteome</keyword>
<dbReference type="GO" id="GO:0005524">
    <property type="term" value="F:ATP binding"/>
    <property type="evidence" value="ECO:0007669"/>
    <property type="project" value="UniProtKB-UniRule"/>
</dbReference>
<sequence length="1119" mass="125814">MVKKGTKIITEGEQALTPSLEEIGGKMMGTASSGASFGELALLYQAPRAATCVAKTQCGLFRLDQETFRRIMAQQIQESKNEVCKVLKNVPYFKDLDEAYLLKIANNLRVVTFQDGDVLTDKMATKQSRFFIIKEGEVNVTGISVGGAEYKDTNLKRGEFFGEVAIVTNKRPAGKAVAKGQVVVLTLDRDTFVRTLGSDYKALVQRTVDKKKLGLIPFGKRKGPADNELDLLASKVVEKKFPKGHIFFTEGKRCTPALYLMREGEVSISSSNDRETAFISNLLGFNVTSDEIKKLGNNAYFGNDTLGDNEKGEVGLAKYTVRALDEVVAGVLDQNAIRSVVAAREVSTNISRDDLTMVRILGAGTFGKVWLVKHNGTDEAYALKVQVKKQLIEYNQAEGVIREKNIMTLLNHPFIIRLVTSYQDDYKLYMLLKMYQGGELQTVIHTSSRDGIPEWAARFYSANILVGLSYMHNRNVIYRDLKPENVLLDSDGYTVIIDLGFAKIVRDKTYTFCGTPLYLAPEIIMQKGHDKGADLWSWGVMLYEMIAGKTPFYDGIVDQMGLYKNIVKCRFEFPDGDFMSASSIDLIKRMLTVDPNDRLGCFAGAEKDIMNHPFYEDIDWKQMSSKKAEAPFKPKVKDPLDGSNFDDYSKLEAKEKNAKTRMTKLTKAEQKLFARGYIADRPEGSHQLGLQLTPPRTSDSAFEASRVKKNMTKVERLQQQQPKRRCVAPDANGSQNAPANSKKDTLPTAGARHQYENGTTAGDIDAPQSPSMQNILKRYHSLAVSHYDHTKRFKLESQRRNEENTKRISQLRALHDMTARVLKQEEGVMEADKVEYRRMEVDLRQAEKEMRHAEELLRSFENSGCSGCDEDHQSTAADRDSCSEEGDEASDDFKIGGIPARFLDLRQFPELQRHKQQLSGSKHHLLHDGPMMNHPLMDEAHIIEFTEENHHRNNLYSDVNMISVALSSSRHSSSPVDQLPSKQEPKRIYVSQSSLSHVNGTYVQDGCFNDGPLFVRAGPPRAFMGLQCSIVLRREENCQPCWKIGLVPKDRVKNKRIIAYFVAQEPTMGNAAARYIPTEQDDDDNAYFEPPSDGWFTVSQEENGSMLGRACSLTIEYED</sequence>
<dbReference type="InterPro" id="IPR017441">
    <property type="entry name" value="Protein_kinase_ATP_BS"/>
</dbReference>
<evidence type="ECO:0000256" key="1">
    <source>
        <dbReference type="ARBA" id="ARBA00006352"/>
    </source>
</evidence>
<dbReference type="InterPro" id="IPR014710">
    <property type="entry name" value="RmlC-like_jellyroll"/>
</dbReference>
<feature type="domain" description="Cyclic nucleotide-binding" evidence="17">
    <location>
        <begin position="8"/>
        <end position="89"/>
    </location>
</feature>
<keyword evidence="6" id="KW-0808">Transferase</keyword>
<dbReference type="SUPFAM" id="SSF51206">
    <property type="entry name" value="cAMP-binding domain-like"/>
    <property type="match status" value="3"/>
</dbReference>
<dbReference type="FunFam" id="1.10.510.10:FF:000048">
    <property type="entry name" value="Protein kinase C"/>
    <property type="match status" value="1"/>
</dbReference>
<dbReference type="PROSITE" id="PS50011">
    <property type="entry name" value="PROTEIN_KINASE_DOM"/>
    <property type="match status" value="1"/>
</dbReference>
<dbReference type="SUPFAM" id="SSF56112">
    <property type="entry name" value="Protein kinase-like (PK-like)"/>
    <property type="match status" value="1"/>
</dbReference>
<dbReference type="GO" id="GO:0030553">
    <property type="term" value="F:cGMP binding"/>
    <property type="evidence" value="ECO:0007669"/>
    <property type="project" value="UniProtKB-KW"/>
</dbReference>
<evidence type="ECO:0000256" key="5">
    <source>
        <dbReference type="ARBA" id="ARBA00022553"/>
    </source>
</evidence>
<dbReference type="PROSITE" id="PS00107">
    <property type="entry name" value="PROTEIN_KINASE_ATP"/>
    <property type="match status" value="1"/>
</dbReference>
<evidence type="ECO:0000256" key="6">
    <source>
        <dbReference type="ARBA" id="ARBA00022679"/>
    </source>
</evidence>
<comment type="catalytic activity">
    <reaction evidence="11">
        <text>L-threonyl-[protein] + ATP = O-phospho-L-threonyl-[protein] + ADP + H(+)</text>
        <dbReference type="Rhea" id="RHEA:46608"/>
        <dbReference type="Rhea" id="RHEA-COMP:11060"/>
        <dbReference type="Rhea" id="RHEA-COMP:11605"/>
        <dbReference type="ChEBI" id="CHEBI:15378"/>
        <dbReference type="ChEBI" id="CHEBI:30013"/>
        <dbReference type="ChEBI" id="CHEBI:30616"/>
        <dbReference type="ChEBI" id="CHEBI:61977"/>
        <dbReference type="ChEBI" id="CHEBI:456216"/>
        <dbReference type="EC" id="2.7.11.12"/>
    </reaction>
</comment>
<evidence type="ECO:0000256" key="3">
    <source>
        <dbReference type="ARBA" id="ARBA00022527"/>
    </source>
</evidence>
<dbReference type="OrthoDB" id="63267at2759"/>
<reference evidence="19 20" key="1">
    <citation type="journal article" date="2012" name="Genome Biol.">
        <title>Genome and low-iron response of an oceanic diatom adapted to chronic iron limitation.</title>
        <authorList>
            <person name="Lommer M."/>
            <person name="Specht M."/>
            <person name="Roy A.S."/>
            <person name="Kraemer L."/>
            <person name="Andreson R."/>
            <person name="Gutowska M.A."/>
            <person name="Wolf J."/>
            <person name="Bergner S.V."/>
            <person name="Schilhabel M.B."/>
            <person name="Klostermeier U.C."/>
            <person name="Beiko R.G."/>
            <person name="Rosenstiel P."/>
            <person name="Hippler M."/>
            <person name="Laroche J."/>
        </authorList>
    </citation>
    <scope>NUCLEOTIDE SEQUENCE [LARGE SCALE GENOMIC DNA]</scope>
    <source>
        <strain evidence="19 20">CCMP1005</strain>
    </source>
</reference>
<evidence type="ECO:0000313" key="19">
    <source>
        <dbReference type="EMBL" id="EJK68464.1"/>
    </source>
</evidence>
<dbReference type="EMBL" id="AGNL01011314">
    <property type="protein sequence ID" value="EJK68464.1"/>
    <property type="molecule type" value="Genomic_DNA"/>
</dbReference>
<keyword evidence="14" id="KW-0175">Coiled coil</keyword>
<dbReference type="InterPro" id="IPR008271">
    <property type="entry name" value="Ser/Thr_kinase_AS"/>
</dbReference>
<evidence type="ECO:0000256" key="13">
    <source>
        <dbReference type="PROSITE-ProRule" id="PRU10141"/>
    </source>
</evidence>
<feature type="region of interest" description="Disordered" evidence="15">
    <location>
        <begin position="864"/>
        <end position="893"/>
    </location>
</feature>
<keyword evidence="8" id="KW-0418">Kinase</keyword>
<comment type="catalytic activity">
    <reaction evidence="12">
        <text>L-seryl-[protein] + ATP = O-phospho-L-seryl-[protein] + ADP + H(+)</text>
        <dbReference type="Rhea" id="RHEA:17989"/>
        <dbReference type="Rhea" id="RHEA-COMP:9863"/>
        <dbReference type="Rhea" id="RHEA-COMP:11604"/>
        <dbReference type="ChEBI" id="CHEBI:15378"/>
        <dbReference type="ChEBI" id="CHEBI:29999"/>
        <dbReference type="ChEBI" id="CHEBI:30616"/>
        <dbReference type="ChEBI" id="CHEBI:83421"/>
        <dbReference type="ChEBI" id="CHEBI:456216"/>
        <dbReference type="EC" id="2.7.11.12"/>
    </reaction>
</comment>
<keyword evidence="4" id="KW-0140">cGMP</keyword>
<protein>
    <recommendedName>
        <fullName evidence="2">cGMP-dependent protein kinase</fullName>
        <ecNumber evidence="2">2.7.11.12</ecNumber>
    </recommendedName>
</protein>
<dbReference type="PANTHER" id="PTHR24353">
    <property type="entry name" value="CYCLIC NUCLEOTIDE-DEPENDENT PROTEIN KINASE"/>
    <property type="match status" value="1"/>
</dbReference>
<dbReference type="PROSITE" id="PS00108">
    <property type="entry name" value="PROTEIN_KINASE_ST"/>
    <property type="match status" value="1"/>
</dbReference>
<evidence type="ECO:0000256" key="11">
    <source>
        <dbReference type="ARBA" id="ARBA00047298"/>
    </source>
</evidence>
<evidence type="ECO:0000313" key="20">
    <source>
        <dbReference type="Proteomes" id="UP000266841"/>
    </source>
</evidence>
<evidence type="ECO:0000256" key="15">
    <source>
        <dbReference type="SAM" id="MobiDB-lite"/>
    </source>
</evidence>
<evidence type="ECO:0000256" key="10">
    <source>
        <dbReference type="ARBA" id="ARBA00022992"/>
    </source>
</evidence>
<dbReference type="InterPro" id="IPR000595">
    <property type="entry name" value="cNMP-bd_dom"/>
</dbReference>
<keyword evidence="10" id="KW-0142">cGMP-binding</keyword>
<feature type="compositionally biased region" description="Basic and acidic residues" evidence="15">
    <location>
        <begin position="869"/>
        <end position="882"/>
    </location>
</feature>
<dbReference type="eggNOG" id="KOG1113">
    <property type="taxonomic scope" value="Eukaryota"/>
</dbReference>
<dbReference type="InterPro" id="IPR000961">
    <property type="entry name" value="AGC-kinase_C"/>
</dbReference>
<evidence type="ECO:0000256" key="4">
    <source>
        <dbReference type="ARBA" id="ARBA00022535"/>
    </source>
</evidence>
<comment type="similarity">
    <text evidence="1">Belongs to the protein kinase superfamily. AGC Ser/Thr protein kinase family. cGMP subfamily.</text>
</comment>
<dbReference type="CDD" id="cd00038">
    <property type="entry name" value="CAP_ED"/>
    <property type="match status" value="3"/>
</dbReference>
<keyword evidence="9 13" id="KW-0067">ATP-binding</keyword>
<dbReference type="Proteomes" id="UP000266841">
    <property type="component" value="Unassembled WGS sequence"/>
</dbReference>
<feature type="domain" description="Protein kinase" evidence="16">
    <location>
        <begin position="355"/>
        <end position="615"/>
    </location>
</feature>
<dbReference type="GO" id="GO:0004692">
    <property type="term" value="F:cGMP-dependent protein kinase activity"/>
    <property type="evidence" value="ECO:0007669"/>
    <property type="project" value="UniProtKB-EC"/>
</dbReference>
<evidence type="ECO:0000256" key="2">
    <source>
        <dbReference type="ARBA" id="ARBA00012428"/>
    </source>
</evidence>
<dbReference type="SMART" id="SM00220">
    <property type="entry name" value="S_TKc"/>
    <property type="match status" value="1"/>
</dbReference>
<evidence type="ECO:0000259" key="16">
    <source>
        <dbReference type="PROSITE" id="PS50011"/>
    </source>
</evidence>
<evidence type="ECO:0000259" key="17">
    <source>
        <dbReference type="PROSITE" id="PS50042"/>
    </source>
</evidence>
<dbReference type="AlphaFoldDB" id="K0SU09"/>
<evidence type="ECO:0000259" key="18">
    <source>
        <dbReference type="PROSITE" id="PS51285"/>
    </source>
</evidence>
<accession>K0SU09</accession>
<feature type="domain" description="Cyclic nucleotide-binding" evidence="17">
    <location>
        <begin position="92"/>
        <end position="197"/>
    </location>
</feature>
<dbReference type="InterPro" id="IPR011009">
    <property type="entry name" value="Kinase-like_dom_sf"/>
</dbReference>
<dbReference type="InterPro" id="IPR000719">
    <property type="entry name" value="Prot_kinase_dom"/>
</dbReference>
<feature type="binding site" evidence="13">
    <location>
        <position position="384"/>
    </location>
    <ligand>
        <name>ATP</name>
        <dbReference type="ChEBI" id="CHEBI:30616"/>
    </ligand>
</feature>
<dbReference type="Pfam" id="PF00027">
    <property type="entry name" value="cNMP_binding"/>
    <property type="match status" value="2"/>
</dbReference>
<dbReference type="SMART" id="SM00133">
    <property type="entry name" value="S_TK_X"/>
    <property type="match status" value="1"/>
</dbReference>
<keyword evidence="7 13" id="KW-0547">Nucleotide-binding</keyword>
<dbReference type="PANTHER" id="PTHR24353:SF143">
    <property type="entry name" value="PROTEIN KINASE DOMAIN-CONTAINING PROTEIN"/>
    <property type="match status" value="1"/>
</dbReference>
<dbReference type="SMART" id="SM00100">
    <property type="entry name" value="cNMP"/>
    <property type="match status" value="1"/>
</dbReference>
<evidence type="ECO:0000256" key="12">
    <source>
        <dbReference type="ARBA" id="ARBA00047462"/>
    </source>
</evidence>
<comment type="caution">
    <text evidence="19">The sequence shown here is derived from an EMBL/GenBank/DDBJ whole genome shotgun (WGS) entry which is preliminary data.</text>
</comment>
<dbReference type="PROSITE" id="PS51285">
    <property type="entry name" value="AGC_KINASE_CTER"/>
    <property type="match status" value="1"/>
</dbReference>
<organism evidence="19 20">
    <name type="scientific">Thalassiosira oceanica</name>
    <name type="common">Marine diatom</name>
    <dbReference type="NCBI Taxonomy" id="159749"/>
    <lineage>
        <taxon>Eukaryota</taxon>
        <taxon>Sar</taxon>
        <taxon>Stramenopiles</taxon>
        <taxon>Ochrophyta</taxon>
        <taxon>Bacillariophyta</taxon>
        <taxon>Coscinodiscophyceae</taxon>
        <taxon>Thalassiosirophycidae</taxon>
        <taxon>Thalassiosirales</taxon>
        <taxon>Thalassiosiraceae</taxon>
        <taxon>Thalassiosira</taxon>
    </lineage>
</organism>
<keyword evidence="5" id="KW-0597">Phosphoprotein</keyword>
<dbReference type="GO" id="GO:0004691">
    <property type="term" value="F:cAMP-dependent protein kinase activity"/>
    <property type="evidence" value="ECO:0007669"/>
    <property type="project" value="TreeGrafter"/>
</dbReference>